<comment type="caution">
    <text evidence="2">The sequence shown here is derived from an EMBL/GenBank/DDBJ whole genome shotgun (WGS) entry which is preliminary data.</text>
</comment>
<dbReference type="NCBIfam" id="TIGR02876">
    <property type="entry name" value="spore_yqfD"/>
    <property type="match status" value="1"/>
</dbReference>
<organism evidence="2">
    <name type="scientific">bioreactor metagenome</name>
    <dbReference type="NCBI Taxonomy" id="1076179"/>
    <lineage>
        <taxon>unclassified sequences</taxon>
        <taxon>metagenomes</taxon>
        <taxon>ecological metagenomes</taxon>
    </lineage>
</organism>
<gene>
    <name evidence="2" type="ORF">SDC9_08962</name>
</gene>
<proteinExistence type="predicted"/>
<evidence type="ECO:0000313" key="2">
    <source>
        <dbReference type="EMBL" id="MPL63336.1"/>
    </source>
</evidence>
<feature type="transmembrane region" description="Helical" evidence="1">
    <location>
        <begin position="89"/>
        <end position="110"/>
    </location>
</feature>
<protein>
    <recommendedName>
        <fullName evidence="3">Sporulation protein YqfD</fullName>
    </recommendedName>
</protein>
<evidence type="ECO:0000256" key="1">
    <source>
        <dbReference type="SAM" id="Phobius"/>
    </source>
</evidence>
<keyword evidence="1" id="KW-0812">Transmembrane</keyword>
<dbReference type="EMBL" id="VSSQ01000021">
    <property type="protein sequence ID" value="MPL63336.1"/>
    <property type="molecule type" value="Genomic_DNA"/>
</dbReference>
<dbReference type="PIRSF" id="PIRSF029895">
    <property type="entry name" value="SpoIV"/>
    <property type="match status" value="1"/>
</dbReference>
<dbReference type="Pfam" id="PF06898">
    <property type="entry name" value="YqfD"/>
    <property type="match status" value="1"/>
</dbReference>
<reference evidence="2" key="1">
    <citation type="submission" date="2019-08" db="EMBL/GenBank/DDBJ databases">
        <authorList>
            <person name="Kucharzyk K."/>
            <person name="Murdoch R.W."/>
            <person name="Higgins S."/>
            <person name="Loffler F."/>
        </authorList>
    </citation>
    <scope>NUCLEOTIDE SEQUENCE</scope>
</reference>
<dbReference type="AlphaFoldDB" id="A0A644T8R7"/>
<keyword evidence="1" id="KW-1133">Transmembrane helix</keyword>
<keyword evidence="1" id="KW-0472">Membrane</keyword>
<name>A0A644T8R7_9ZZZZ</name>
<dbReference type="InterPro" id="IPR010690">
    <property type="entry name" value="YqfD"/>
</dbReference>
<evidence type="ECO:0008006" key="3">
    <source>
        <dbReference type="Google" id="ProtNLM"/>
    </source>
</evidence>
<sequence>MTLNIANYINGMVRIRIKGIMTERFVNLCMAQRILLWDIVKHDNDLYASMRLNDFFRIRPITRVSQVKIRVVAYRGLPFLIKRVKQRKMMLFGAVASLILLNIMTSYIWFVDIIGTKQLSDTMIREIAVQNGLRPGSEKNTVNAKQIEKKILLAIPEVAWVGVSFSGTRAEIEIVEKTMPREEDKAPTDIVAGKDGVIIEFIALAGKPMVKKGDTVKKGDLLITGIIPEQTVVDEAGQSIKNNVPPQLIKANGIVKARVWYETYGEAEMTVFHHERTGNREMAINIKIGSNQIPLKSAKLDPEAEFENEVIHKKIPVWRNSGLTVESEINIYHEVKTLWAAKTTEEARDEARTKALLAVQNLVPETAQILSRTSEVLDAAEPNLVRVKVSIESIEEIGRSVAILGQ</sequence>
<accession>A0A644T8R7</accession>